<evidence type="ECO:0000259" key="6">
    <source>
        <dbReference type="Pfam" id="PF01764"/>
    </source>
</evidence>
<evidence type="ECO:0000313" key="8">
    <source>
        <dbReference type="Proteomes" id="UP001497453"/>
    </source>
</evidence>
<reference evidence="8" key="1">
    <citation type="submission" date="2024-04" db="EMBL/GenBank/DDBJ databases">
        <authorList>
            <person name="Shaw F."/>
            <person name="Minotto A."/>
        </authorList>
    </citation>
    <scope>NUCLEOTIDE SEQUENCE [LARGE SCALE GENOMIC DNA]</scope>
</reference>
<dbReference type="PANTHER" id="PTHR45856">
    <property type="entry name" value="ALPHA/BETA-HYDROLASES SUPERFAMILY PROTEIN"/>
    <property type="match status" value="1"/>
</dbReference>
<dbReference type="InterPro" id="IPR002921">
    <property type="entry name" value="Fungal_lipase-type"/>
</dbReference>
<keyword evidence="1" id="KW-1015">Disulfide bond</keyword>
<evidence type="ECO:0000256" key="4">
    <source>
        <dbReference type="ARBA" id="ARBA00048461"/>
    </source>
</evidence>
<evidence type="ECO:0000256" key="1">
    <source>
        <dbReference type="ARBA" id="ARBA00023157"/>
    </source>
</evidence>
<feature type="signal peptide" evidence="5">
    <location>
        <begin position="1"/>
        <end position="18"/>
    </location>
</feature>
<accession>A0ABP1DZA4</accession>
<dbReference type="InterPro" id="IPR029058">
    <property type="entry name" value="AB_hydrolase_fold"/>
</dbReference>
<comment type="similarity">
    <text evidence="2">Belongs to the AB hydrolase superfamily. Lipase family. Class 3 subfamily.</text>
</comment>
<dbReference type="Proteomes" id="UP001497453">
    <property type="component" value="Chromosome 7"/>
</dbReference>
<dbReference type="InterPro" id="IPR051218">
    <property type="entry name" value="Sec_MonoDiacylglyc_Lipase"/>
</dbReference>
<comment type="catalytic activity">
    <reaction evidence="3">
        <text>a diacylglycerol + H2O = a monoacylglycerol + a fatty acid + H(+)</text>
        <dbReference type="Rhea" id="RHEA:32731"/>
        <dbReference type="ChEBI" id="CHEBI:15377"/>
        <dbReference type="ChEBI" id="CHEBI:15378"/>
        <dbReference type="ChEBI" id="CHEBI:17408"/>
        <dbReference type="ChEBI" id="CHEBI:18035"/>
        <dbReference type="ChEBI" id="CHEBI:28868"/>
    </reaction>
</comment>
<protein>
    <recommendedName>
        <fullName evidence="6">Fungal lipase-type domain-containing protein</fullName>
    </recommendedName>
</protein>
<organism evidence="7 8">
    <name type="scientific">Somion occarium</name>
    <dbReference type="NCBI Taxonomy" id="3059160"/>
    <lineage>
        <taxon>Eukaryota</taxon>
        <taxon>Fungi</taxon>
        <taxon>Dikarya</taxon>
        <taxon>Basidiomycota</taxon>
        <taxon>Agaricomycotina</taxon>
        <taxon>Agaricomycetes</taxon>
        <taxon>Polyporales</taxon>
        <taxon>Cerrenaceae</taxon>
        <taxon>Somion</taxon>
    </lineage>
</organism>
<dbReference type="SUPFAM" id="SSF53474">
    <property type="entry name" value="alpha/beta-Hydrolases"/>
    <property type="match status" value="1"/>
</dbReference>
<dbReference type="CDD" id="cd00519">
    <property type="entry name" value="Lipase_3"/>
    <property type="match status" value="1"/>
</dbReference>
<proteinExistence type="inferred from homology"/>
<name>A0ABP1DZA4_9APHY</name>
<keyword evidence="5" id="KW-0732">Signal</keyword>
<gene>
    <name evidence="7" type="ORF">GFSPODELE1_LOCUS9171</name>
</gene>
<evidence type="ECO:0000313" key="7">
    <source>
        <dbReference type="EMBL" id="CAL1713151.1"/>
    </source>
</evidence>
<evidence type="ECO:0000256" key="2">
    <source>
        <dbReference type="ARBA" id="ARBA00043996"/>
    </source>
</evidence>
<dbReference type="Pfam" id="PF01764">
    <property type="entry name" value="Lipase_3"/>
    <property type="match status" value="1"/>
</dbReference>
<keyword evidence="8" id="KW-1185">Reference proteome</keyword>
<evidence type="ECO:0000256" key="5">
    <source>
        <dbReference type="SAM" id="SignalP"/>
    </source>
</evidence>
<sequence>MLASLFFLLPALASLANAVVLPAEPDVVEEATVEVVTIEVAAAAVTTLSASELAAFAPYTQFARAAYCASSRIANWGCGEACRALSGFQPTLTGGDGNIVQLYFVGYWPQQNSVVVTHQGTDPTQFMSLLTDANIFTKRLDTTLFPGIPNNIAVHGGFADAHADTARTILAETKRLITAKGATTVTLIGHSLGGALAELDALYMKLNLPSNIHIKAVTYGTPRVGNAAFASYFDSQVPDFQRVNNERDPIPIVPGRSLGFQHPHGEVHIISPNHAVACPGNDATVALCTIATVPTIFDGNILDHLGPYQGIFIGTLFCT</sequence>
<feature type="domain" description="Fungal lipase-type" evidence="6">
    <location>
        <begin position="115"/>
        <end position="256"/>
    </location>
</feature>
<evidence type="ECO:0000256" key="3">
    <source>
        <dbReference type="ARBA" id="ARBA00047591"/>
    </source>
</evidence>
<dbReference type="Gene3D" id="3.40.50.1820">
    <property type="entry name" value="alpha/beta hydrolase"/>
    <property type="match status" value="1"/>
</dbReference>
<comment type="catalytic activity">
    <reaction evidence="4">
        <text>a monoacylglycerol + H2O = glycerol + a fatty acid + H(+)</text>
        <dbReference type="Rhea" id="RHEA:15245"/>
        <dbReference type="ChEBI" id="CHEBI:15377"/>
        <dbReference type="ChEBI" id="CHEBI:15378"/>
        <dbReference type="ChEBI" id="CHEBI:17408"/>
        <dbReference type="ChEBI" id="CHEBI:17754"/>
        <dbReference type="ChEBI" id="CHEBI:28868"/>
    </reaction>
</comment>
<dbReference type="PANTHER" id="PTHR45856:SF25">
    <property type="entry name" value="FUNGAL LIPASE-LIKE DOMAIN-CONTAINING PROTEIN"/>
    <property type="match status" value="1"/>
</dbReference>
<dbReference type="EMBL" id="OZ037950">
    <property type="protein sequence ID" value="CAL1713151.1"/>
    <property type="molecule type" value="Genomic_DNA"/>
</dbReference>
<feature type="chain" id="PRO_5045784411" description="Fungal lipase-type domain-containing protein" evidence="5">
    <location>
        <begin position="19"/>
        <end position="319"/>
    </location>
</feature>